<dbReference type="InterPro" id="IPR012337">
    <property type="entry name" value="RNaseH-like_sf"/>
</dbReference>
<comment type="caution">
    <text evidence="1">The sequence shown here is derived from an EMBL/GenBank/DDBJ whole genome shotgun (WGS) entry which is preliminary data.</text>
</comment>
<evidence type="ECO:0000313" key="2">
    <source>
        <dbReference type="Proteomes" id="UP000597444"/>
    </source>
</evidence>
<dbReference type="Proteomes" id="UP000597444">
    <property type="component" value="Unassembled WGS sequence"/>
</dbReference>
<keyword evidence="2" id="KW-1185">Reference proteome</keyword>
<dbReference type="RefSeq" id="WP_220206701.1">
    <property type="nucleotide sequence ID" value="NZ_BNJK01000001.1"/>
</dbReference>
<dbReference type="PANTHER" id="PTHR33627:SF1">
    <property type="entry name" value="TRANSPOSASE"/>
    <property type="match status" value="1"/>
</dbReference>
<name>A0A8J3N524_9CHLR</name>
<sequence length="152" mass="17466">MHQPPIAPALLALATIVQTYTGVSDDEVIEDEILVQYLAPETSLERLITLAHARWASVQFYEDAKQECGLDHYQGRSWNGLHRHLALALLAYSFLMLHRLTLPLPPEEAFSPCITRSSLPGVHRQVLLWLFQDLVLWLLQTEQVQTFRPRRN</sequence>
<dbReference type="SUPFAM" id="SSF53098">
    <property type="entry name" value="Ribonuclease H-like"/>
    <property type="match status" value="1"/>
</dbReference>
<dbReference type="InterPro" id="IPR039365">
    <property type="entry name" value="IS701-like"/>
</dbReference>
<protein>
    <recommendedName>
        <fullName evidence="3">Transposase IS4-like domain-containing protein</fullName>
    </recommendedName>
</protein>
<dbReference type="PANTHER" id="PTHR33627">
    <property type="entry name" value="TRANSPOSASE"/>
    <property type="match status" value="1"/>
</dbReference>
<organism evidence="1 2">
    <name type="scientific">Reticulibacter mediterranei</name>
    <dbReference type="NCBI Taxonomy" id="2778369"/>
    <lineage>
        <taxon>Bacteria</taxon>
        <taxon>Bacillati</taxon>
        <taxon>Chloroflexota</taxon>
        <taxon>Ktedonobacteria</taxon>
        <taxon>Ktedonobacterales</taxon>
        <taxon>Reticulibacteraceae</taxon>
        <taxon>Reticulibacter</taxon>
    </lineage>
</organism>
<proteinExistence type="predicted"/>
<evidence type="ECO:0008006" key="3">
    <source>
        <dbReference type="Google" id="ProtNLM"/>
    </source>
</evidence>
<reference evidence="1" key="1">
    <citation type="submission" date="2020-10" db="EMBL/GenBank/DDBJ databases">
        <title>Taxonomic study of unclassified bacteria belonging to the class Ktedonobacteria.</title>
        <authorList>
            <person name="Yabe S."/>
            <person name="Wang C.M."/>
            <person name="Zheng Y."/>
            <person name="Sakai Y."/>
            <person name="Cavaletti L."/>
            <person name="Monciardini P."/>
            <person name="Donadio S."/>
        </authorList>
    </citation>
    <scope>NUCLEOTIDE SEQUENCE</scope>
    <source>
        <strain evidence="1">ID150040</strain>
    </source>
</reference>
<dbReference type="AlphaFoldDB" id="A0A8J3N524"/>
<evidence type="ECO:0000313" key="1">
    <source>
        <dbReference type="EMBL" id="GHO96053.1"/>
    </source>
</evidence>
<gene>
    <name evidence="1" type="ORF">KSF_061010</name>
</gene>
<accession>A0A8J3N524</accession>
<dbReference type="EMBL" id="BNJK01000001">
    <property type="protein sequence ID" value="GHO96053.1"/>
    <property type="molecule type" value="Genomic_DNA"/>
</dbReference>